<sequence length="177" mass="21119">MPEKVKKIVIIGPESTGKSTLTQTLARHFGEPWVEEYAREYIEKLDRPYRFEDLVEIAQGQIKLEEEKANQANQFLFCDTDLNVIKVWSEHKYQKLDPWVAEQLELRTYDLYLLTDIDLPWEDDPQREYPDPEMRKYFFDQFEALLSKTNVPVVKISGNWEERQRLALNAIKVFFNQ</sequence>
<gene>
    <name evidence="2" type="ORF">ACFFUR_05575</name>
</gene>
<protein>
    <submittedName>
        <fullName evidence="2">ATP-binding protein</fullName>
    </submittedName>
</protein>
<feature type="domain" description="NadR/Ttd14 AAA" evidence="1">
    <location>
        <begin position="7"/>
        <end position="163"/>
    </location>
</feature>
<dbReference type="Proteomes" id="UP001589654">
    <property type="component" value="Unassembled WGS sequence"/>
</dbReference>
<accession>A0ABV5J375</accession>
<proteinExistence type="predicted"/>
<dbReference type="EMBL" id="JBHMEW010000046">
    <property type="protein sequence ID" value="MFB9211268.1"/>
    <property type="molecule type" value="Genomic_DNA"/>
</dbReference>
<dbReference type="SUPFAM" id="SSF52540">
    <property type="entry name" value="P-loop containing nucleoside triphosphate hydrolases"/>
    <property type="match status" value="1"/>
</dbReference>
<evidence type="ECO:0000313" key="3">
    <source>
        <dbReference type="Proteomes" id="UP001589654"/>
    </source>
</evidence>
<reference evidence="2 3" key="1">
    <citation type="submission" date="2024-09" db="EMBL/GenBank/DDBJ databases">
        <authorList>
            <person name="Sun Q."/>
            <person name="Mori K."/>
        </authorList>
    </citation>
    <scope>NUCLEOTIDE SEQUENCE [LARGE SCALE GENOMIC DNA]</scope>
    <source>
        <strain evidence="2 3">CECT 7682</strain>
    </source>
</reference>
<name>A0ABV5J375_9BACT</name>
<keyword evidence="2" id="KW-0067">ATP-binding</keyword>
<dbReference type="Gene3D" id="3.40.50.300">
    <property type="entry name" value="P-loop containing nucleotide triphosphate hydrolases"/>
    <property type="match status" value="1"/>
</dbReference>
<dbReference type="RefSeq" id="WP_290247317.1">
    <property type="nucleotide sequence ID" value="NZ_JAUFQT010000001.1"/>
</dbReference>
<dbReference type="InterPro" id="IPR052735">
    <property type="entry name" value="NAD_biosynth-regulator"/>
</dbReference>
<dbReference type="GO" id="GO:0005524">
    <property type="term" value="F:ATP binding"/>
    <property type="evidence" value="ECO:0007669"/>
    <property type="project" value="UniProtKB-KW"/>
</dbReference>
<dbReference type="PANTHER" id="PTHR37512">
    <property type="entry name" value="TRIFUNCTIONAL NAD BIOSYNTHESIS/REGULATOR PROTEIN NADR"/>
    <property type="match status" value="1"/>
</dbReference>
<dbReference type="Pfam" id="PF13521">
    <property type="entry name" value="AAA_28"/>
    <property type="match status" value="1"/>
</dbReference>
<dbReference type="InterPro" id="IPR027417">
    <property type="entry name" value="P-loop_NTPase"/>
</dbReference>
<keyword evidence="2" id="KW-0547">Nucleotide-binding</keyword>
<dbReference type="InterPro" id="IPR038727">
    <property type="entry name" value="NadR/Ttd14_AAA_dom"/>
</dbReference>
<comment type="caution">
    <text evidence="2">The sequence shown here is derived from an EMBL/GenBank/DDBJ whole genome shotgun (WGS) entry which is preliminary data.</text>
</comment>
<dbReference type="PANTHER" id="PTHR37512:SF1">
    <property type="entry name" value="NADR_TTD14 AAA DOMAIN-CONTAINING PROTEIN"/>
    <property type="match status" value="1"/>
</dbReference>
<keyword evidence="3" id="KW-1185">Reference proteome</keyword>
<evidence type="ECO:0000313" key="2">
    <source>
        <dbReference type="EMBL" id="MFB9211268.1"/>
    </source>
</evidence>
<evidence type="ECO:0000259" key="1">
    <source>
        <dbReference type="Pfam" id="PF13521"/>
    </source>
</evidence>
<organism evidence="2 3">
    <name type="scientific">Echinicola jeungdonensis</name>
    <dbReference type="NCBI Taxonomy" id="709343"/>
    <lineage>
        <taxon>Bacteria</taxon>
        <taxon>Pseudomonadati</taxon>
        <taxon>Bacteroidota</taxon>
        <taxon>Cytophagia</taxon>
        <taxon>Cytophagales</taxon>
        <taxon>Cyclobacteriaceae</taxon>
        <taxon>Echinicola</taxon>
    </lineage>
</organism>